<dbReference type="STRING" id="1448308.A0A2T2NZJ1"/>
<name>A0A2T2NZJ1_CORCC</name>
<feature type="domain" description="DUF7025" evidence="1">
    <location>
        <begin position="60"/>
        <end position="100"/>
    </location>
</feature>
<evidence type="ECO:0000259" key="1">
    <source>
        <dbReference type="Pfam" id="PF22942"/>
    </source>
</evidence>
<proteinExistence type="predicted"/>
<dbReference type="Proteomes" id="UP000240883">
    <property type="component" value="Unassembled WGS sequence"/>
</dbReference>
<reference evidence="2 3" key="1">
    <citation type="journal article" date="2018" name="Front. Microbiol.">
        <title>Genome-Wide Analysis of Corynespora cassiicola Leaf Fall Disease Putative Effectors.</title>
        <authorList>
            <person name="Lopez D."/>
            <person name="Ribeiro S."/>
            <person name="Label P."/>
            <person name="Fumanal B."/>
            <person name="Venisse J.S."/>
            <person name="Kohler A."/>
            <person name="de Oliveira R.R."/>
            <person name="Labutti K."/>
            <person name="Lipzen A."/>
            <person name="Lail K."/>
            <person name="Bauer D."/>
            <person name="Ohm R.A."/>
            <person name="Barry K.W."/>
            <person name="Spatafora J."/>
            <person name="Grigoriev I.V."/>
            <person name="Martin F.M."/>
            <person name="Pujade-Renaud V."/>
        </authorList>
    </citation>
    <scope>NUCLEOTIDE SEQUENCE [LARGE SCALE GENOMIC DNA]</scope>
    <source>
        <strain evidence="2 3">Philippines</strain>
    </source>
</reference>
<keyword evidence="3" id="KW-1185">Reference proteome</keyword>
<dbReference type="Pfam" id="PF22942">
    <property type="entry name" value="DUF7025"/>
    <property type="match status" value="1"/>
</dbReference>
<evidence type="ECO:0000313" key="2">
    <source>
        <dbReference type="EMBL" id="PSN70822.1"/>
    </source>
</evidence>
<dbReference type="PANTHER" id="PTHR46411">
    <property type="entry name" value="FAMILY ATPASE, PUTATIVE-RELATED"/>
    <property type="match status" value="1"/>
</dbReference>
<dbReference type="InterPro" id="IPR054289">
    <property type="entry name" value="DUF7025"/>
</dbReference>
<evidence type="ECO:0000313" key="3">
    <source>
        <dbReference type="Proteomes" id="UP000240883"/>
    </source>
</evidence>
<organism evidence="2 3">
    <name type="scientific">Corynespora cassiicola Philippines</name>
    <dbReference type="NCBI Taxonomy" id="1448308"/>
    <lineage>
        <taxon>Eukaryota</taxon>
        <taxon>Fungi</taxon>
        <taxon>Dikarya</taxon>
        <taxon>Ascomycota</taxon>
        <taxon>Pezizomycotina</taxon>
        <taxon>Dothideomycetes</taxon>
        <taxon>Pleosporomycetidae</taxon>
        <taxon>Pleosporales</taxon>
        <taxon>Corynesporascaceae</taxon>
        <taxon>Corynespora</taxon>
    </lineage>
</organism>
<sequence length="194" mass="22385">MLEERTGVMGSLRSVRGPKVRKGWHAHRRIPTNQFRAPENIAEQDHSRLSWSYLQHASITWYTDFDGTTLGAGTERLKLPAFEQEKQIEELDVFPLEYHPNVGEVKRSLLKRGELFHNFCGTHDCEYEAIAIREQLGEYYQAPTQFLKTPVTGRVKIDTKSFNMFNPLFAIEVNHFHSRSTSVNLSGNTYEAKL</sequence>
<dbReference type="PANTHER" id="PTHR46411:SF3">
    <property type="entry name" value="AAA+ ATPASE DOMAIN-CONTAINING PROTEIN"/>
    <property type="match status" value="1"/>
</dbReference>
<gene>
    <name evidence="2" type="ORF">BS50DRAFT_268334</name>
</gene>
<dbReference type="AlphaFoldDB" id="A0A2T2NZJ1"/>
<dbReference type="OrthoDB" id="10042665at2759"/>
<dbReference type="EMBL" id="KZ678131">
    <property type="protein sequence ID" value="PSN70822.1"/>
    <property type="molecule type" value="Genomic_DNA"/>
</dbReference>
<accession>A0A2T2NZJ1</accession>
<protein>
    <recommendedName>
        <fullName evidence="1">DUF7025 domain-containing protein</fullName>
    </recommendedName>
</protein>